<evidence type="ECO:0000313" key="2">
    <source>
        <dbReference type="Proteomes" id="UP000186601"/>
    </source>
</evidence>
<name>A0A2R6NH30_9APHY</name>
<comment type="caution">
    <text evidence="1">The sequence shown here is derived from an EMBL/GenBank/DDBJ whole genome shotgun (WGS) entry which is preliminary data.</text>
</comment>
<sequence>MKVNHRRELERIHMTISSFSSVFNFVTSPSFNQLTWFNRNSLFTYGRGIQLAEVTQAKVAQPNGGLLA</sequence>
<organism evidence="1 2">
    <name type="scientific">Hermanssonia centrifuga</name>
    <dbReference type="NCBI Taxonomy" id="98765"/>
    <lineage>
        <taxon>Eukaryota</taxon>
        <taxon>Fungi</taxon>
        <taxon>Dikarya</taxon>
        <taxon>Basidiomycota</taxon>
        <taxon>Agaricomycotina</taxon>
        <taxon>Agaricomycetes</taxon>
        <taxon>Polyporales</taxon>
        <taxon>Meruliaceae</taxon>
        <taxon>Hermanssonia</taxon>
    </lineage>
</organism>
<keyword evidence="2" id="KW-1185">Reference proteome</keyword>
<dbReference type="EMBL" id="MLYV02001249">
    <property type="protein sequence ID" value="PSR71695.1"/>
    <property type="molecule type" value="Genomic_DNA"/>
</dbReference>
<accession>A0A2R6NH30</accession>
<evidence type="ECO:0000313" key="1">
    <source>
        <dbReference type="EMBL" id="PSR71695.1"/>
    </source>
</evidence>
<gene>
    <name evidence="1" type="ORF">PHLCEN_2v12430</name>
</gene>
<reference evidence="1 2" key="1">
    <citation type="submission" date="2018-02" db="EMBL/GenBank/DDBJ databases">
        <title>Genome sequence of the basidiomycete white-rot fungus Phlebia centrifuga.</title>
        <authorList>
            <person name="Granchi Z."/>
            <person name="Peng M."/>
            <person name="de Vries R.P."/>
            <person name="Hilden K."/>
            <person name="Makela M.R."/>
            <person name="Grigoriev I."/>
            <person name="Riley R."/>
        </authorList>
    </citation>
    <scope>NUCLEOTIDE SEQUENCE [LARGE SCALE GENOMIC DNA]</scope>
    <source>
        <strain evidence="1 2">FBCC195</strain>
    </source>
</reference>
<proteinExistence type="predicted"/>
<dbReference type="AlphaFoldDB" id="A0A2R6NH30"/>
<dbReference type="Proteomes" id="UP000186601">
    <property type="component" value="Unassembled WGS sequence"/>
</dbReference>
<protein>
    <submittedName>
        <fullName evidence="1">Uncharacterized protein</fullName>
    </submittedName>
</protein>